<comment type="caution">
    <text evidence="2">The sequence shown here is derived from an EMBL/GenBank/DDBJ whole genome shotgun (WGS) entry which is preliminary data.</text>
</comment>
<organism evidence="2 3">
    <name type="scientific">Synchytrium microbalum</name>
    <dbReference type="NCBI Taxonomy" id="1806994"/>
    <lineage>
        <taxon>Eukaryota</taxon>
        <taxon>Fungi</taxon>
        <taxon>Fungi incertae sedis</taxon>
        <taxon>Chytridiomycota</taxon>
        <taxon>Chytridiomycota incertae sedis</taxon>
        <taxon>Chytridiomycetes</taxon>
        <taxon>Synchytriales</taxon>
        <taxon>Synchytriaceae</taxon>
        <taxon>Synchytrium</taxon>
    </lineage>
</organism>
<accession>A0A507C7C8</accession>
<dbReference type="Gene3D" id="1.20.890.10">
    <property type="entry name" value="cAMP-dependent protein kinase regulatory subunit, dimerization-anchoring domain"/>
    <property type="match status" value="1"/>
</dbReference>
<dbReference type="EMBL" id="QEAO01000002">
    <property type="protein sequence ID" value="TPX37480.1"/>
    <property type="molecule type" value="Genomic_DNA"/>
</dbReference>
<protein>
    <submittedName>
        <fullName evidence="2">Uncharacterized protein</fullName>
    </submittedName>
</protein>
<proteinExistence type="predicted"/>
<evidence type="ECO:0000313" key="2">
    <source>
        <dbReference type="EMBL" id="TPX37480.1"/>
    </source>
</evidence>
<sequence length="104" mass="11374">MQVSESDKQQTSTQKLASQIEKNVSTSMLSRTGGTAIGDDEGPTEYLERRVFPILLPAIEKVLKLHSSDDAGKDVLARLAHYLLQENTSGNGTKNTVSQENLNK</sequence>
<gene>
    <name evidence="2" type="ORF">SmJEL517_g00701</name>
</gene>
<name>A0A507C7C8_9FUNG</name>
<evidence type="ECO:0000256" key="1">
    <source>
        <dbReference type="SAM" id="MobiDB-lite"/>
    </source>
</evidence>
<evidence type="ECO:0000313" key="3">
    <source>
        <dbReference type="Proteomes" id="UP000319731"/>
    </source>
</evidence>
<feature type="compositionally biased region" description="Polar residues" evidence="1">
    <location>
        <begin position="9"/>
        <end position="33"/>
    </location>
</feature>
<dbReference type="GeneID" id="42001927"/>
<feature type="region of interest" description="Disordered" evidence="1">
    <location>
        <begin position="85"/>
        <end position="104"/>
    </location>
</feature>
<dbReference type="RefSeq" id="XP_031027391.1">
    <property type="nucleotide sequence ID" value="XM_031166630.1"/>
</dbReference>
<keyword evidence="3" id="KW-1185">Reference proteome</keyword>
<feature type="region of interest" description="Disordered" evidence="1">
    <location>
        <begin position="1"/>
        <end position="43"/>
    </location>
</feature>
<dbReference type="OrthoDB" id="2155538at2759"/>
<dbReference type="AlphaFoldDB" id="A0A507C7C8"/>
<dbReference type="Proteomes" id="UP000319731">
    <property type="component" value="Unassembled WGS sequence"/>
</dbReference>
<reference evidence="2 3" key="1">
    <citation type="journal article" date="2019" name="Sci. Rep.">
        <title>Comparative genomics of chytrid fungi reveal insights into the obligate biotrophic and pathogenic lifestyle of Synchytrium endobioticum.</title>
        <authorList>
            <person name="van de Vossenberg B.T.L.H."/>
            <person name="Warris S."/>
            <person name="Nguyen H.D.T."/>
            <person name="van Gent-Pelzer M.P.E."/>
            <person name="Joly D.L."/>
            <person name="van de Geest H.C."/>
            <person name="Bonants P.J.M."/>
            <person name="Smith D.S."/>
            <person name="Levesque C.A."/>
            <person name="van der Lee T.A.J."/>
        </authorList>
    </citation>
    <scope>NUCLEOTIDE SEQUENCE [LARGE SCALE GENOMIC DNA]</scope>
    <source>
        <strain evidence="2 3">JEL517</strain>
    </source>
</reference>